<dbReference type="EMBL" id="LT629736">
    <property type="protein sequence ID" value="SDT14754.1"/>
    <property type="molecule type" value="Genomic_DNA"/>
</dbReference>
<dbReference type="GO" id="GO:0000976">
    <property type="term" value="F:transcription cis-regulatory region binding"/>
    <property type="evidence" value="ECO:0007669"/>
    <property type="project" value="TreeGrafter"/>
</dbReference>
<keyword evidence="1" id="KW-0805">Transcription regulation</keyword>
<feature type="domain" description="HTH araC/xylS-type" evidence="4">
    <location>
        <begin position="224"/>
        <end position="322"/>
    </location>
</feature>
<dbReference type="PRINTS" id="PR00032">
    <property type="entry name" value="HTHARAC"/>
</dbReference>
<dbReference type="SMART" id="SM00342">
    <property type="entry name" value="HTH_ARAC"/>
    <property type="match status" value="1"/>
</dbReference>
<dbReference type="SUPFAM" id="SSF46689">
    <property type="entry name" value="Homeodomain-like"/>
    <property type="match status" value="1"/>
</dbReference>
<reference evidence="6" key="1">
    <citation type="submission" date="2016-10" db="EMBL/GenBank/DDBJ databases">
        <authorList>
            <person name="Varghese N."/>
            <person name="Submissions S."/>
        </authorList>
    </citation>
    <scope>NUCLEOTIDE SEQUENCE [LARGE SCALE GENOMIC DNA]</scope>
    <source>
        <strain evidence="6">NRRL B-51270</strain>
    </source>
</reference>
<dbReference type="PANTHER" id="PTHR47894">
    <property type="entry name" value="HTH-TYPE TRANSCRIPTIONAL REGULATOR GADX"/>
    <property type="match status" value="1"/>
</dbReference>
<dbReference type="InterPro" id="IPR018060">
    <property type="entry name" value="HTH_AraC"/>
</dbReference>
<protein>
    <submittedName>
        <fullName evidence="5">Transcriptional regulator, AraC family</fullName>
    </submittedName>
</protein>
<dbReference type="AlphaFoldDB" id="A0A1H1XZU4"/>
<keyword evidence="6" id="KW-1185">Reference proteome</keyword>
<dbReference type="PROSITE" id="PS01124">
    <property type="entry name" value="HTH_ARAC_FAMILY_2"/>
    <property type="match status" value="1"/>
</dbReference>
<dbReference type="InterPro" id="IPR009057">
    <property type="entry name" value="Homeodomain-like_sf"/>
</dbReference>
<evidence type="ECO:0000256" key="2">
    <source>
        <dbReference type="ARBA" id="ARBA00023125"/>
    </source>
</evidence>
<dbReference type="GO" id="GO:0003700">
    <property type="term" value="F:DNA-binding transcription factor activity"/>
    <property type="evidence" value="ECO:0007669"/>
    <property type="project" value="InterPro"/>
</dbReference>
<accession>A0A1H1XZU4</accession>
<dbReference type="STRING" id="487184.SAMN05216421_3006"/>
<dbReference type="PANTHER" id="PTHR47894:SF1">
    <property type="entry name" value="HTH-TYPE TRANSCRIPTIONAL REGULATOR VQSM"/>
    <property type="match status" value="1"/>
</dbReference>
<evidence type="ECO:0000256" key="3">
    <source>
        <dbReference type="ARBA" id="ARBA00023163"/>
    </source>
</evidence>
<sequence>MHDCAEHSVTPRYSQAILQMAERLGIVLPDGLDRRLQGIQRVPIGWQDELWEAFCQASGDPLIGLRLGLEIQVGHLDSLGMLLVTCETFGEALEELIEYAPVIGDGGEFRLHRDGPQAFIDYQPHLSVRRAERVEAVLGSMLNLSRWATGNRFQPSGMWLAHAPLAEPARYEALVGCRVHFNAGCNHLGFTAGQLELHQIQANGALRDHLRRLADQTLAELGHQSLSADVQRLVTAHPSWGKERIAEQLHLSGRHLNRRLAEDGLSFKTLRESVLQAMACQALQGNQRVADIAEQLGFSDENAFIRAFRRWQGMTPARFRSAPTSS</sequence>
<name>A0A1H1XZU4_9GAMM</name>
<evidence type="ECO:0000313" key="5">
    <source>
        <dbReference type="EMBL" id="SDT14754.1"/>
    </source>
</evidence>
<evidence type="ECO:0000256" key="1">
    <source>
        <dbReference type="ARBA" id="ARBA00023015"/>
    </source>
</evidence>
<dbReference type="Proteomes" id="UP000243207">
    <property type="component" value="Chromosome I"/>
</dbReference>
<evidence type="ECO:0000259" key="4">
    <source>
        <dbReference type="PROSITE" id="PS01124"/>
    </source>
</evidence>
<dbReference type="Pfam" id="PF12625">
    <property type="entry name" value="Arabinose_bd"/>
    <property type="match status" value="1"/>
</dbReference>
<proteinExistence type="predicted"/>
<dbReference type="OrthoDB" id="5722175at2"/>
<dbReference type="InterPro" id="IPR032687">
    <property type="entry name" value="AraC-type_N"/>
</dbReference>
<gene>
    <name evidence="5" type="ORF">SAMN05216421_3006</name>
</gene>
<dbReference type="RefSeq" id="WP_093396408.1">
    <property type="nucleotide sequence ID" value="NZ_LT629736.1"/>
</dbReference>
<keyword evidence="3" id="KW-0804">Transcription</keyword>
<dbReference type="Pfam" id="PF12833">
    <property type="entry name" value="HTH_18"/>
    <property type="match status" value="1"/>
</dbReference>
<evidence type="ECO:0000313" key="6">
    <source>
        <dbReference type="Proteomes" id="UP000243207"/>
    </source>
</evidence>
<organism evidence="5 6">
    <name type="scientific">Halopseudomonas xinjiangensis</name>
    <dbReference type="NCBI Taxonomy" id="487184"/>
    <lineage>
        <taxon>Bacteria</taxon>
        <taxon>Pseudomonadati</taxon>
        <taxon>Pseudomonadota</taxon>
        <taxon>Gammaproteobacteria</taxon>
        <taxon>Pseudomonadales</taxon>
        <taxon>Pseudomonadaceae</taxon>
        <taxon>Halopseudomonas</taxon>
    </lineage>
</organism>
<dbReference type="GO" id="GO:0005829">
    <property type="term" value="C:cytosol"/>
    <property type="evidence" value="ECO:0007669"/>
    <property type="project" value="TreeGrafter"/>
</dbReference>
<keyword evidence="2" id="KW-0238">DNA-binding</keyword>
<dbReference type="InterPro" id="IPR020449">
    <property type="entry name" value="Tscrpt_reg_AraC-type_HTH"/>
</dbReference>
<dbReference type="Gene3D" id="1.10.10.60">
    <property type="entry name" value="Homeodomain-like"/>
    <property type="match status" value="1"/>
</dbReference>